<evidence type="ECO:0000256" key="8">
    <source>
        <dbReference type="PROSITE-ProRule" id="PRU00175"/>
    </source>
</evidence>
<organism evidence="10 12">
    <name type="scientific">Vanilla planifolia</name>
    <name type="common">Vanilla</name>
    <dbReference type="NCBI Taxonomy" id="51239"/>
    <lineage>
        <taxon>Eukaryota</taxon>
        <taxon>Viridiplantae</taxon>
        <taxon>Streptophyta</taxon>
        <taxon>Embryophyta</taxon>
        <taxon>Tracheophyta</taxon>
        <taxon>Spermatophyta</taxon>
        <taxon>Magnoliopsida</taxon>
        <taxon>Liliopsida</taxon>
        <taxon>Asparagales</taxon>
        <taxon>Orchidaceae</taxon>
        <taxon>Vanilloideae</taxon>
        <taxon>Vanilleae</taxon>
        <taxon>Vanilla</taxon>
    </lineage>
</organism>
<comment type="catalytic activity">
    <reaction evidence="1">
        <text>S-ubiquitinyl-[E2 ubiquitin-conjugating enzyme]-L-cysteine + [acceptor protein]-L-lysine = [E2 ubiquitin-conjugating enzyme]-L-cysteine + N(6)-ubiquitinyl-[acceptor protein]-L-lysine.</text>
        <dbReference type="EC" id="2.3.2.27"/>
    </reaction>
</comment>
<evidence type="ECO:0000313" key="13">
    <source>
        <dbReference type="Proteomes" id="UP000639772"/>
    </source>
</evidence>
<keyword evidence="4" id="KW-0479">Metal-binding</keyword>
<dbReference type="Proteomes" id="UP000639772">
    <property type="component" value="Chromosome 6"/>
</dbReference>
<name>A0A835QTB0_VANPL</name>
<keyword evidence="3" id="KW-0808">Transferase</keyword>
<dbReference type="GO" id="GO:0061630">
    <property type="term" value="F:ubiquitin protein ligase activity"/>
    <property type="evidence" value="ECO:0007669"/>
    <property type="project" value="UniProtKB-EC"/>
</dbReference>
<evidence type="ECO:0000259" key="9">
    <source>
        <dbReference type="PROSITE" id="PS50089"/>
    </source>
</evidence>
<dbReference type="AlphaFoldDB" id="A0A835QTB0"/>
<evidence type="ECO:0000256" key="1">
    <source>
        <dbReference type="ARBA" id="ARBA00000900"/>
    </source>
</evidence>
<gene>
    <name evidence="11" type="ORF">HPP92_013093</name>
    <name evidence="10" type="ORF">HPP92_013557</name>
</gene>
<evidence type="ECO:0000313" key="10">
    <source>
        <dbReference type="EMBL" id="KAG0476716.1"/>
    </source>
</evidence>
<dbReference type="PANTHER" id="PTHR46463:SF10">
    <property type="entry name" value="OS01G0926200 PROTEIN"/>
    <property type="match status" value="1"/>
</dbReference>
<dbReference type="Gene3D" id="3.30.40.10">
    <property type="entry name" value="Zinc/RING finger domain, C3HC4 (zinc finger)"/>
    <property type="match status" value="1"/>
</dbReference>
<dbReference type="OrthoDB" id="8062037at2759"/>
<dbReference type="GO" id="GO:0008270">
    <property type="term" value="F:zinc ion binding"/>
    <property type="evidence" value="ECO:0007669"/>
    <property type="project" value="UniProtKB-KW"/>
</dbReference>
<evidence type="ECO:0000256" key="3">
    <source>
        <dbReference type="ARBA" id="ARBA00022679"/>
    </source>
</evidence>
<dbReference type="InterPro" id="IPR013083">
    <property type="entry name" value="Znf_RING/FYVE/PHD"/>
</dbReference>
<dbReference type="SMART" id="SM00184">
    <property type="entry name" value="RING"/>
    <property type="match status" value="1"/>
</dbReference>
<evidence type="ECO:0000256" key="7">
    <source>
        <dbReference type="ARBA" id="ARBA00022833"/>
    </source>
</evidence>
<keyword evidence="5 8" id="KW-0863">Zinc-finger</keyword>
<keyword evidence="6" id="KW-0833">Ubl conjugation pathway</keyword>
<evidence type="ECO:0000256" key="5">
    <source>
        <dbReference type="ARBA" id="ARBA00022771"/>
    </source>
</evidence>
<dbReference type="PROSITE" id="PS50089">
    <property type="entry name" value="ZF_RING_2"/>
    <property type="match status" value="1"/>
</dbReference>
<evidence type="ECO:0000256" key="4">
    <source>
        <dbReference type="ARBA" id="ARBA00022723"/>
    </source>
</evidence>
<dbReference type="PANTHER" id="PTHR46463">
    <property type="entry name" value="ZINC FINGER, RING/FYVE/PHD-TYPE"/>
    <property type="match status" value="1"/>
</dbReference>
<reference evidence="12 13" key="1">
    <citation type="journal article" date="2020" name="Nat. Food">
        <title>A phased Vanilla planifolia genome enables genetic improvement of flavour and production.</title>
        <authorList>
            <person name="Hasing T."/>
            <person name="Tang H."/>
            <person name="Brym M."/>
            <person name="Khazi F."/>
            <person name="Huang T."/>
            <person name="Chambers A.H."/>
        </authorList>
    </citation>
    <scope>NUCLEOTIDE SEQUENCE [LARGE SCALE GENOMIC DNA]</scope>
    <source>
        <tissue evidence="10">Leaf</tissue>
    </source>
</reference>
<evidence type="ECO:0000313" key="12">
    <source>
        <dbReference type="Proteomes" id="UP000636800"/>
    </source>
</evidence>
<evidence type="ECO:0000256" key="6">
    <source>
        <dbReference type="ARBA" id="ARBA00022786"/>
    </source>
</evidence>
<protein>
    <recommendedName>
        <fullName evidence="2">RING-type E3 ubiquitin transferase</fullName>
        <ecNumber evidence="2">2.3.2.27</ecNumber>
    </recommendedName>
</protein>
<evidence type="ECO:0000313" key="11">
    <source>
        <dbReference type="EMBL" id="KAG0478374.1"/>
    </source>
</evidence>
<feature type="domain" description="RING-type" evidence="9">
    <location>
        <begin position="177"/>
        <end position="217"/>
    </location>
</feature>
<dbReference type="Proteomes" id="UP000636800">
    <property type="component" value="Chromosome 6"/>
</dbReference>
<comment type="caution">
    <text evidence="10">The sequence shown here is derived from an EMBL/GenBank/DDBJ whole genome shotgun (WGS) entry which is preliminary data.</text>
</comment>
<dbReference type="EMBL" id="JADCNM010000006">
    <property type="protein sequence ID" value="KAG0478374.1"/>
    <property type="molecule type" value="Genomic_DNA"/>
</dbReference>
<dbReference type="FunFam" id="3.30.40.10:FF:000521">
    <property type="entry name" value="RING/U-box superfamily protein"/>
    <property type="match status" value="1"/>
</dbReference>
<dbReference type="EMBL" id="JADCNL010000006">
    <property type="protein sequence ID" value="KAG0476716.1"/>
    <property type="molecule type" value="Genomic_DNA"/>
</dbReference>
<dbReference type="Pfam" id="PF13639">
    <property type="entry name" value="zf-RING_2"/>
    <property type="match status" value="1"/>
</dbReference>
<keyword evidence="7" id="KW-0862">Zinc</keyword>
<accession>A0A835QTB0</accession>
<dbReference type="SUPFAM" id="SSF57850">
    <property type="entry name" value="RING/U-box"/>
    <property type="match status" value="1"/>
</dbReference>
<dbReference type="CDD" id="cd23116">
    <property type="entry name" value="RING-H2_AIRP1-like"/>
    <property type="match status" value="1"/>
</dbReference>
<dbReference type="InterPro" id="IPR001841">
    <property type="entry name" value="Znf_RING"/>
</dbReference>
<evidence type="ECO:0000256" key="2">
    <source>
        <dbReference type="ARBA" id="ARBA00012483"/>
    </source>
</evidence>
<proteinExistence type="predicted"/>
<keyword evidence="12" id="KW-1185">Reference proteome</keyword>
<dbReference type="EC" id="2.3.2.27" evidence="2"/>
<sequence length="227" mass="25695">MGAFCCCPWGEDLDEYSHASNHMFRHCICVRYFLHQLFSGFGGTFQRIEGRNSSSTVQVATHLTSGTVNTADSSLSETYHLVPRPPPFDGDAGYSRLQRDGLISRRDKAMCHIQDNEHIRRSGSTSDVEHMGGSKKWKNADFEEDSKTGHSEMEKDVASKTYGTGYVLTNIEDEDVCPTCLDEYNPENPKIVTKCSHHFHLSCIYEWMERSDNCPICGKEMQFCESP</sequence>